<keyword evidence="8" id="KW-0256">Endoplasmic reticulum</keyword>
<gene>
    <name evidence="16" type="primary">P3H2</name>
    <name evidence="16" type="ORF">BLAG_LOCUS16761</name>
</gene>
<dbReference type="InterPro" id="IPR005123">
    <property type="entry name" value="Oxoglu/Fe-dep_dioxygenase_dom"/>
</dbReference>
<evidence type="ECO:0000256" key="6">
    <source>
        <dbReference type="ARBA" id="ARBA00022729"/>
    </source>
</evidence>
<proteinExistence type="inferred from homology"/>
<dbReference type="Pfam" id="PF13640">
    <property type="entry name" value="2OG-FeII_Oxy_3"/>
    <property type="match status" value="1"/>
</dbReference>
<organism evidence="16 17">
    <name type="scientific">Branchiostoma lanceolatum</name>
    <name type="common">Common lancelet</name>
    <name type="synonym">Amphioxus lanceolatum</name>
    <dbReference type="NCBI Taxonomy" id="7740"/>
    <lineage>
        <taxon>Eukaryota</taxon>
        <taxon>Metazoa</taxon>
        <taxon>Chordata</taxon>
        <taxon>Cephalochordata</taxon>
        <taxon>Leptocardii</taxon>
        <taxon>Amphioxiformes</taxon>
        <taxon>Branchiostomatidae</taxon>
        <taxon>Branchiostoma</taxon>
    </lineage>
</organism>
<accession>A0A8J9ZU14</accession>
<evidence type="ECO:0000256" key="3">
    <source>
        <dbReference type="ARBA" id="ARBA00006487"/>
    </source>
</evidence>
<name>A0A8J9ZU14_BRALA</name>
<evidence type="ECO:0000256" key="1">
    <source>
        <dbReference type="ARBA" id="ARBA00001961"/>
    </source>
</evidence>
<comment type="cofactor">
    <cofactor evidence="1">
        <name>L-ascorbate</name>
        <dbReference type="ChEBI" id="CHEBI:38290"/>
    </cofactor>
</comment>
<evidence type="ECO:0000256" key="11">
    <source>
        <dbReference type="ARBA" id="ARBA00023002"/>
    </source>
</evidence>
<keyword evidence="9" id="KW-0847">Vitamin C</keyword>
<keyword evidence="13" id="KW-0325">Glycoprotein</keyword>
<dbReference type="AlphaFoldDB" id="A0A8J9ZU14"/>
<keyword evidence="12" id="KW-0408">Iron</keyword>
<evidence type="ECO:0000256" key="8">
    <source>
        <dbReference type="ARBA" id="ARBA00022824"/>
    </source>
</evidence>
<dbReference type="EC" id="1.14.11.7" evidence="4"/>
<dbReference type="InterPro" id="IPR006620">
    <property type="entry name" value="Pro_4_hyd_alph"/>
</dbReference>
<feature type="chain" id="PRO_5035425515" description="procollagen-proline 3-dioxygenase" evidence="14">
    <location>
        <begin position="23"/>
        <end position="288"/>
    </location>
</feature>
<dbReference type="PANTHER" id="PTHR14049:SF9">
    <property type="entry name" value="PROCOLLAGEN-PROLINE 3-DIOXYGENASE"/>
    <property type="match status" value="1"/>
</dbReference>
<dbReference type="InterPro" id="IPR039575">
    <property type="entry name" value="P3H"/>
</dbReference>
<evidence type="ECO:0000256" key="9">
    <source>
        <dbReference type="ARBA" id="ARBA00022896"/>
    </source>
</evidence>
<dbReference type="InterPro" id="IPR044862">
    <property type="entry name" value="Pro_4_hyd_alph_FE2OG_OXY"/>
</dbReference>
<dbReference type="GO" id="GO:0031418">
    <property type="term" value="F:L-ascorbic acid binding"/>
    <property type="evidence" value="ECO:0007669"/>
    <property type="project" value="UniProtKB-KW"/>
</dbReference>
<feature type="signal peptide" evidence="14">
    <location>
        <begin position="1"/>
        <end position="22"/>
    </location>
</feature>
<sequence length="288" mass="32178">MDVMNVFLLFLLVPLRVRLVSANAKAAATPKLPVYGYDMVDVTLTANPGDLKGVKRVLVDGLATQGECDMMLDLAQVGAKPDIEGSHWYSEYEIFEGLEVLQAAQLAQQGAVPIDSAEKLLTLSDKARRFVLGYFGLPELFLTYTHLVCRTADANSTDDRTDLSHPVHADNCQLDLSDFSCPQVHPLYTPRHYSAVLFLNDGFKGGEFFFAHNKNFSAQSRVKPKCGRLVGFSSGEENLHGVQAVLSGRRCVIAMWYTMDRRYREESRQEARKLLQSLQKPLETKSEL</sequence>
<evidence type="ECO:0000256" key="2">
    <source>
        <dbReference type="ARBA" id="ARBA00001962"/>
    </source>
</evidence>
<reference evidence="16" key="1">
    <citation type="submission" date="2022-01" db="EMBL/GenBank/DDBJ databases">
        <authorList>
            <person name="Braso-Vives M."/>
        </authorList>
    </citation>
    <scope>NUCLEOTIDE SEQUENCE</scope>
</reference>
<evidence type="ECO:0000256" key="13">
    <source>
        <dbReference type="ARBA" id="ARBA00023180"/>
    </source>
</evidence>
<comment type="cofactor">
    <cofactor evidence="2">
        <name>Fe cation</name>
        <dbReference type="ChEBI" id="CHEBI:24875"/>
    </cofactor>
</comment>
<dbReference type="GO" id="GO:0032963">
    <property type="term" value="P:collagen metabolic process"/>
    <property type="evidence" value="ECO:0007669"/>
    <property type="project" value="InterPro"/>
</dbReference>
<dbReference type="GO" id="GO:0005783">
    <property type="term" value="C:endoplasmic reticulum"/>
    <property type="evidence" value="ECO:0007669"/>
    <property type="project" value="TreeGrafter"/>
</dbReference>
<dbReference type="GO" id="GO:0005506">
    <property type="term" value="F:iron ion binding"/>
    <property type="evidence" value="ECO:0007669"/>
    <property type="project" value="InterPro"/>
</dbReference>
<evidence type="ECO:0000256" key="7">
    <source>
        <dbReference type="ARBA" id="ARBA00022737"/>
    </source>
</evidence>
<dbReference type="OrthoDB" id="8517835at2759"/>
<evidence type="ECO:0000256" key="14">
    <source>
        <dbReference type="SAM" id="SignalP"/>
    </source>
</evidence>
<dbReference type="EMBL" id="OV696688">
    <property type="protein sequence ID" value="CAH1259458.1"/>
    <property type="molecule type" value="Genomic_DNA"/>
</dbReference>
<evidence type="ECO:0000313" key="16">
    <source>
        <dbReference type="EMBL" id="CAH1259458.1"/>
    </source>
</evidence>
<keyword evidence="6 14" id="KW-0732">Signal</keyword>
<keyword evidence="17" id="KW-1185">Reference proteome</keyword>
<evidence type="ECO:0000259" key="15">
    <source>
        <dbReference type="PROSITE" id="PS51471"/>
    </source>
</evidence>
<protein>
    <recommendedName>
        <fullName evidence="4">procollagen-proline 3-dioxygenase</fullName>
        <ecNumber evidence="4">1.14.11.7</ecNumber>
    </recommendedName>
</protein>
<dbReference type="GO" id="GO:0019797">
    <property type="term" value="F:procollagen-proline 3-dioxygenase activity"/>
    <property type="evidence" value="ECO:0007669"/>
    <property type="project" value="UniProtKB-EC"/>
</dbReference>
<evidence type="ECO:0000256" key="12">
    <source>
        <dbReference type="ARBA" id="ARBA00023004"/>
    </source>
</evidence>
<dbReference type="Proteomes" id="UP000838412">
    <property type="component" value="Chromosome 3"/>
</dbReference>
<evidence type="ECO:0000313" key="17">
    <source>
        <dbReference type="Proteomes" id="UP000838412"/>
    </source>
</evidence>
<dbReference type="Gene3D" id="2.60.120.620">
    <property type="entry name" value="q2cbj1_9rhob like domain"/>
    <property type="match status" value="1"/>
</dbReference>
<dbReference type="SMART" id="SM00702">
    <property type="entry name" value="P4Hc"/>
    <property type="match status" value="1"/>
</dbReference>
<evidence type="ECO:0000256" key="4">
    <source>
        <dbReference type="ARBA" id="ARBA00012262"/>
    </source>
</evidence>
<dbReference type="PROSITE" id="PS51471">
    <property type="entry name" value="FE2OG_OXY"/>
    <property type="match status" value="1"/>
</dbReference>
<evidence type="ECO:0000256" key="10">
    <source>
        <dbReference type="ARBA" id="ARBA00022964"/>
    </source>
</evidence>
<dbReference type="PANTHER" id="PTHR14049">
    <property type="entry name" value="LEPRECAN 1"/>
    <property type="match status" value="1"/>
</dbReference>
<comment type="similarity">
    <text evidence="3">Belongs to the leprecan family.</text>
</comment>
<dbReference type="FunFam" id="2.60.120.620:FF:000003">
    <property type="entry name" value="Prolyl 3-hydroxylase 2"/>
    <property type="match status" value="1"/>
</dbReference>
<keyword evidence="5" id="KW-0479">Metal-binding</keyword>
<keyword evidence="10" id="KW-0223">Dioxygenase</keyword>
<keyword evidence="11" id="KW-0560">Oxidoreductase</keyword>
<keyword evidence="7" id="KW-0677">Repeat</keyword>
<feature type="domain" description="Fe2OG dioxygenase" evidence="15">
    <location>
        <begin position="145"/>
        <end position="259"/>
    </location>
</feature>
<evidence type="ECO:0000256" key="5">
    <source>
        <dbReference type="ARBA" id="ARBA00022723"/>
    </source>
</evidence>